<sequence length="267" mass="28641">MKHFLLLAATVAAVAALPAAAVRAQVRVSIGPQLGANVSSTPYATYYRPDGFHTMARTGVEVGAMASISTGHWALQPALLFSQRGFKIDDKYADEQTVIGITGIPGRYYSSYSTKDEYRFNYLTLPLNIAYTQRADGQGFQLFAGPYLSLLLGGHYTSTLGYLYSTPHSGGGSSSQTSGTVAAYVDSWANSVNNNTFYTQRFDAGVQGGLGYGYGRAVLHIGYSLGLRNLGKEQQITGNAGSTTVTTATYHNSAFQASLAYWLFVKP</sequence>
<proteinExistence type="predicted"/>
<protein>
    <recommendedName>
        <fullName evidence="2">Outer membrane protein beta-barrel domain-containing protein</fullName>
    </recommendedName>
</protein>
<feature type="domain" description="Outer membrane protein beta-barrel" evidence="2">
    <location>
        <begin position="27"/>
        <end position="230"/>
    </location>
</feature>
<dbReference type="Proteomes" id="UP000717634">
    <property type="component" value="Unassembled WGS sequence"/>
</dbReference>
<dbReference type="RefSeq" id="WP_168673766.1">
    <property type="nucleotide sequence ID" value="NZ_JAAVTK010000008.1"/>
</dbReference>
<keyword evidence="1" id="KW-0732">Signal</keyword>
<name>A0ABX1HJ74_9BACT</name>
<comment type="caution">
    <text evidence="3">The sequence shown here is derived from an EMBL/GenBank/DDBJ whole genome shotgun (WGS) entry which is preliminary data.</text>
</comment>
<evidence type="ECO:0000259" key="2">
    <source>
        <dbReference type="Pfam" id="PF13568"/>
    </source>
</evidence>
<gene>
    <name evidence="3" type="ORF">HBN54_002750</name>
</gene>
<dbReference type="InterPro" id="IPR025665">
    <property type="entry name" value="Beta-barrel_OMP_2"/>
</dbReference>
<evidence type="ECO:0000313" key="3">
    <source>
        <dbReference type="EMBL" id="NKI90150.1"/>
    </source>
</evidence>
<evidence type="ECO:0000256" key="1">
    <source>
        <dbReference type="SAM" id="SignalP"/>
    </source>
</evidence>
<keyword evidence="4" id="KW-1185">Reference proteome</keyword>
<organism evidence="3 4">
    <name type="scientific">Hymenobacter artigasi</name>
    <dbReference type="NCBI Taxonomy" id="2719616"/>
    <lineage>
        <taxon>Bacteria</taxon>
        <taxon>Pseudomonadati</taxon>
        <taxon>Bacteroidota</taxon>
        <taxon>Cytophagia</taxon>
        <taxon>Cytophagales</taxon>
        <taxon>Hymenobacteraceae</taxon>
        <taxon>Hymenobacter</taxon>
    </lineage>
</organism>
<dbReference type="EMBL" id="JAAVTK010000008">
    <property type="protein sequence ID" value="NKI90150.1"/>
    <property type="molecule type" value="Genomic_DNA"/>
</dbReference>
<feature type="chain" id="PRO_5046364452" description="Outer membrane protein beta-barrel domain-containing protein" evidence="1">
    <location>
        <begin position="25"/>
        <end position="267"/>
    </location>
</feature>
<feature type="signal peptide" evidence="1">
    <location>
        <begin position="1"/>
        <end position="24"/>
    </location>
</feature>
<evidence type="ECO:0000313" key="4">
    <source>
        <dbReference type="Proteomes" id="UP000717634"/>
    </source>
</evidence>
<dbReference type="Pfam" id="PF13568">
    <property type="entry name" value="OMP_b-brl_2"/>
    <property type="match status" value="1"/>
</dbReference>
<accession>A0ABX1HJ74</accession>
<reference evidence="3 4" key="1">
    <citation type="submission" date="2020-03" db="EMBL/GenBank/DDBJ databases">
        <title>Genomic Encyclopedia of Type Strains, Phase IV (KMG-V): Genome sequencing to study the core and pangenomes of soil and plant-associated prokaryotes.</title>
        <authorList>
            <person name="Whitman W."/>
        </authorList>
    </citation>
    <scope>NUCLEOTIDE SEQUENCE [LARGE SCALE GENOMIC DNA]</scope>
    <source>
        <strain evidence="3 4">1B</strain>
    </source>
</reference>